<dbReference type="InterPro" id="IPR027396">
    <property type="entry name" value="DsrEFH-like"/>
</dbReference>
<organism evidence="1">
    <name type="scientific">hydrothermal vent metagenome</name>
    <dbReference type="NCBI Taxonomy" id="652676"/>
    <lineage>
        <taxon>unclassified sequences</taxon>
        <taxon>metagenomes</taxon>
        <taxon>ecological metagenomes</taxon>
    </lineage>
</organism>
<sequence>MAWLYVVSTNNAETVYNAVRLANVSLNKGKEVNLFMLGKGVEFNDISSEEFDVNGQIEEFYGKGGELIV</sequence>
<reference evidence="1" key="1">
    <citation type="submission" date="2018-06" db="EMBL/GenBank/DDBJ databases">
        <authorList>
            <person name="Zhirakovskaya E."/>
        </authorList>
    </citation>
    <scope>NUCLEOTIDE SEQUENCE</scope>
</reference>
<protein>
    <recommendedName>
        <fullName evidence="2">Sulfur reduction protein DsrE</fullName>
    </recommendedName>
</protein>
<name>A0A3B0VM31_9ZZZZ</name>
<evidence type="ECO:0000313" key="1">
    <source>
        <dbReference type="EMBL" id="VAW41570.1"/>
    </source>
</evidence>
<accession>A0A3B0VM31</accession>
<evidence type="ECO:0008006" key="2">
    <source>
        <dbReference type="Google" id="ProtNLM"/>
    </source>
</evidence>
<dbReference type="AlphaFoldDB" id="A0A3B0VM31"/>
<dbReference type="EMBL" id="UOEX01000389">
    <property type="protein sequence ID" value="VAW41570.1"/>
    <property type="molecule type" value="Genomic_DNA"/>
</dbReference>
<proteinExistence type="predicted"/>
<dbReference type="SUPFAM" id="SSF75169">
    <property type="entry name" value="DsrEFH-like"/>
    <property type="match status" value="1"/>
</dbReference>
<gene>
    <name evidence="1" type="ORF">MNBD_DELTA03-1792</name>
</gene>